<comment type="caution">
    <text evidence="1">The sequence shown here is derived from an EMBL/GenBank/DDBJ whole genome shotgun (WGS) entry which is preliminary data.</text>
</comment>
<gene>
    <name evidence="1" type="ORF">E0H75_19780</name>
</gene>
<dbReference type="RefSeq" id="WP_131515053.1">
    <property type="nucleotide sequence ID" value="NZ_SJKD01000004.1"/>
</dbReference>
<reference evidence="1 2" key="1">
    <citation type="submission" date="2019-02" db="EMBL/GenBank/DDBJ databases">
        <title>Kribbella capetownensis sp. nov. and Kribbella speibonae sp. nov., isolated from soil.</title>
        <authorList>
            <person name="Curtis S.M."/>
            <person name="Norton I."/>
            <person name="Everest G.J."/>
            <person name="Meyers P.R."/>
        </authorList>
    </citation>
    <scope>NUCLEOTIDE SEQUENCE [LARGE SCALE GENOMIC DNA]</scope>
    <source>
        <strain evidence="1 2">YM53</strain>
    </source>
</reference>
<sequence>MGIEMNQLLEGIGWLPSKVILSLFVVGADDVVRRPPGSVNLVNPIEVKSYCMEDPDRELGDRAVYEHDLIFDAVPDALETVVTGWLGAAVDAGAEVAWFGFEGSFHFDNLLTGGVAGELYGVADVSGVVTALDDERRNNEAWTRQVEDFRMRLLSGT</sequence>
<proteinExistence type="predicted"/>
<organism evidence="1 2">
    <name type="scientific">Kribbella capetownensis</name>
    <dbReference type="NCBI Taxonomy" id="1572659"/>
    <lineage>
        <taxon>Bacteria</taxon>
        <taxon>Bacillati</taxon>
        <taxon>Actinomycetota</taxon>
        <taxon>Actinomycetes</taxon>
        <taxon>Propionibacteriales</taxon>
        <taxon>Kribbellaceae</taxon>
        <taxon>Kribbella</taxon>
    </lineage>
</organism>
<accession>A0A4R0K1W6</accession>
<dbReference type="OrthoDB" id="4213212at2"/>
<name>A0A4R0K1W6_9ACTN</name>
<dbReference type="Proteomes" id="UP000293342">
    <property type="component" value="Unassembled WGS sequence"/>
</dbReference>
<dbReference type="EMBL" id="SJKD01000004">
    <property type="protein sequence ID" value="TCC48815.1"/>
    <property type="molecule type" value="Genomic_DNA"/>
</dbReference>
<evidence type="ECO:0000313" key="1">
    <source>
        <dbReference type="EMBL" id="TCC48815.1"/>
    </source>
</evidence>
<dbReference type="AlphaFoldDB" id="A0A4R0K1W6"/>
<keyword evidence="2" id="KW-1185">Reference proteome</keyword>
<evidence type="ECO:0000313" key="2">
    <source>
        <dbReference type="Proteomes" id="UP000293342"/>
    </source>
</evidence>
<protein>
    <submittedName>
        <fullName evidence="1">Uncharacterized protein</fullName>
    </submittedName>
</protein>